<organism evidence="1 2">
    <name type="scientific">Bradyrhizobium denitrificans</name>
    <dbReference type="NCBI Taxonomy" id="2734912"/>
    <lineage>
        <taxon>Bacteria</taxon>
        <taxon>Pseudomonadati</taxon>
        <taxon>Pseudomonadota</taxon>
        <taxon>Alphaproteobacteria</taxon>
        <taxon>Hyphomicrobiales</taxon>
        <taxon>Nitrobacteraceae</taxon>
        <taxon>Bradyrhizobium</taxon>
    </lineage>
</organism>
<dbReference type="Proteomes" id="UP001314635">
    <property type="component" value="Unassembled WGS sequence"/>
</dbReference>
<comment type="caution">
    <text evidence="1">The sequence shown here is derived from an EMBL/GenBank/DDBJ whole genome shotgun (WGS) entry which is preliminary data.</text>
</comment>
<evidence type="ECO:0000313" key="1">
    <source>
        <dbReference type="EMBL" id="MBR1134650.1"/>
    </source>
</evidence>
<reference evidence="2" key="1">
    <citation type="journal article" date="2021" name="ISME J.">
        <title>Evolutionary origin and ecological implication of a unique nif island in free-living Bradyrhizobium lineages.</title>
        <authorList>
            <person name="Tao J."/>
        </authorList>
    </citation>
    <scope>NUCLEOTIDE SEQUENCE [LARGE SCALE GENOMIC DNA]</scope>
    <source>
        <strain evidence="2">SZCCT0094</strain>
    </source>
</reference>
<proteinExistence type="predicted"/>
<gene>
    <name evidence="1" type="ORF">JQ619_02615</name>
</gene>
<dbReference type="EMBL" id="JAFCLK010000002">
    <property type="protein sequence ID" value="MBR1134650.1"/>
    <property type="molecule type" value="Genomic_DNA"/>
</dbReference>
<protein>
    <submittedName>
        <fullName evidence="1">Uncharacterized protein</fullName>
    </submittedName>
</protein>
<accession>A0ABS5G092</accession>
<sequence length="461" mass="51476">MTVDADRILVDTTGFRIPCRRFSFVLNVSRDRRLPVVDEFVLRLLKMFDRIPVQRLRRFFGFSVREMEVVLKDLGARGHILLDGDLVSLDPAAEELFSSSSDGMPRIVSIETWNETVSFDMVASTILPSERSFGSRHLIEVKPSSLSIEIPRRFAETAFSSNFREFVRAQKGIGDADSVNLYSIGHVEPVGYGWSTYRTSDLLDLSEEPRIDTDYGLGIEKFASFRPLLEGMSAARNARITPLSDYATLQFVDVILGERRFSAYLRRNGHFDIEGWIEREQPSGAPQSIRGIIGSIYLPDNAEAIALLASRHNDRTGKAVGVIWGKTAGTSWGASPDLPTAVTRVHNAVRGEAKGSTVSSTLLDVHGTDNEVMRRFRHMFERSRSMRSRRIPKSLEFIRAGSVLAFTVRVGIAASSDLAIGYATTDRSMIDRFEKEVDLEGRLAKGYVLWDPKAAQGEAES</sequence>
<evidence type="ECO:0000313" key="2">
    <source>
        <dbReference type="Proteomes" id="UP001314635"/>
    </source>
</evidence>
<dbReference type="RefSeq" id="WP_172235932.1">
    <property type="nucleotide sequence ID" value="NZ_JABFDP010000005.1"/>
</dbReference>
<keyword evidence="2" id="KW-1185">Reference proteome</keyword>
<name>A0ABS5G092_9BRAD</name>